<proteinExistence type="predicted"/>
<sequence>MGRTEWSQLLRISRWLAPFCLVNAAKDCGFYTTFVPEETGPKKRRTKRWH</sequence>
<dbReference type="EMBL" id="PP511792">
    <property type="protein sequence ID" value="XCD07579.1"/>
    <property type="molecule type" value="Genomic_DNA"/>
</dbReference>
<name>A0AAU8B5H4_9CAUD</name>
<accession>A0AAU8B5H4</accession>
<organism evidence="1">
    <name type="scientific">Dulem virus 33</name>
    <dbReference type="NCBI Taxonomy" id="3145751"/>
    <lineage>
        <taxon>Viruses</taxon>
        <taxon>Duplodnaviria</taxon>
        <taxon>Heunggongvirae</taxon>
        <taxon>Uroviricota</taxon>
        <taxon>Caudoviricetes</taxon>
    </lineage>
</organism>
<evidence type="ECO:0000313" key="1">
    <source>
        <dbReference type="EMBL" id="XCD07579.1"/>
    </source>
</evidence>
<reference evidence="1" key="1">
    <citation type="submission" date="2024-03" db="EMBL/GenBank/DDBJ databases">
        <title>Diverse circular DNA viruses in blood, oral, and fecal samples of captive lemurs.</title>
        <authorList>
            <person name="Paietta E.N."/>
            <person name="Kraberger S."/>
            <person name="Lund M.C."/>
            <person name="Custer J.M."/>
            <person name="Vargas K.M."/>
            <person name="Ehmke E.E."/>
            <person name="Yoder A.D."/>
            <person name="Varsani A."/>
        </authorList>
    </citation>
    <scope>NUCLEOTIDE SEQUENCE</scope>
    <source>
        <strain evidence="1">Duke_28FS_2</strain>
    </source>
</reference>
<protein>
    <submittedName>
        <fullName evidence="1">Uncharacterized protein</fullName>
    </submittedName>
</protein>